<dbReference type="Pfam" id="PF00353">
    <property type="entry name" value="HemolysinCabind"/>
    <property type="match status" value="1"/>
</dbReference>
<dbReference type="Gene3D" id="2.150.10.10">
    <property type="entry name" value="Serralysin-like metalloprotease, C-terminal"/>
    <property type="match status" value="1"/>
</dbReference>
<dbReference type="SUPFAM" id="SSF51120">
    <property type="entry name" value="beta-Roll"/>
    <property type="match status" value="1"/>
</dbReference>
<comment type="caution">
    <text evidence="1">The sequence shown here is derived from an EMBL/GenBank/DDBJ whole genome shotgun (WGS) entry which is preliminary data.</text>
</comment>
<dbReference type="PRINTS" id="PR00313">
    <property type="entry name" value="CABNDNGRPT"/>
</dbReference>
<protein>
    <submittedName>
        <fullName evidence="1">Calcium-binding protein</fullName>
    </submittedName>
</protein>
<proteinExistence type="predicted"/>
<reference evidence="2" key="1">
    <citation type="journal article" date="2019" name="Int. J. Syst. Evol. Microbiol.">
        <title>The Global Catalogue of Microorganisms (GCM) 10K type strain sequencing project: providing services to taxonomists for standard genome sequencing and annotation.</title>
        <authorList>
            <consortium name="The Broad Institute Genomics Platform"/>
            <consortium name="The Broad Institute Genome Sequencing Center for Infectious Disease"/>
            <person name="Wu L."/>
            <person name="Ma J."/>
        </authorList>
    </citation>
    <scope>NUCLEOTIDE SEQUENCE [LARGE SCALE GENOMIC DNA]</scope>
    <source>
        <strain evidence="2">CGMCC 1.16225</strain>
    </source>
</reference>
<dbReference type="EMBL" id="JBHUGZ010000023">
    <property type="protein sequence ID" value="MFD1986913.1"/>
    <property type="molecule type" value="Genomic_DNA"/>
</dbReference>
<gene>
    <name evidence="1" type="ORF">ACFSOZ_31245</name>
</gene>
<dbReference type="InterPro" id="IPR011049">
    <property type="entry name" value="Serralysin-like_metalloprot_C"/>
</dbReference>
<evidence type="ECO:0000313" key="1">
    <source>
        <dbReference type="EMBL" id="MFD1986913.1"/>
    </source>
</evidence>
<sequence>MNYVDNAGDQVIETIGQGTDNVQAYVSFNLSGQELENLQLRSNGNINGTGNSIANVITGNSGVNILIGLGGNDTLDGKEGADTMQGGIGNDTYYVDNAGDHVIETIGQAPTMCRPMSASISPARSWRTCS</sequence>
<keyword evidence="2" id="KW-1185">Reference proteome</keyword>
<evidence type="ECO:0000313" key="2">
    <source>
        <dbReference type="Proteomes" id="UP001597405"/>
    </source>
</evidence>
<dbReference type="Proteomes" id="UP001597405">
    <property type="component" value="Unassembled WGS sequence"/>
</dbReference>
<dbReference type="RefSeq" id="WP_379104486.1">
    <property type="nucleotide sequence ID" value="NZ_JBHUGZ010000023.1"/>
</dbReference>
<name>A0ABW4UHC4_9HYPH</name>
<accession>A0ABW4UHC4</accession>
<dbReference type="InterPro" id="IPR001343">
    <property type="entry name" value="Hemolysn_Ca-bd"/>
</dbReference>
<organism evidence="1 2">
    <name type="scientific">Mesorhizobium newzealandense</name>
    <dbReference type="NCBI Taxonomy" id="1300302"/>
    <lineage>
        <taxon>Bacteria</taxon>
        <taxon>Pseudomonadati</taxon>
        <taxon>Pseudomonadota</taxon>
        <taxon>Alphaproteobacteria</taxon>
        <taxon>Hyphomicrobiales</taxon>
        <taxon>Phyllobacteriaceae</taxon>
        <taxon>Mesorhizobium</taxon>
    </lineage>
</organism>